<dbReference type="SUPFAM" id="SSF53448">
    <property type="entry name" value="Nucleotide-diphospho-sugar transferases"/>
    <property type="match status" value="1"/>
</dbReference>
<evidence type="ECO:0000256" key="6">
    <source>
        <dbReference type="ARBA" id="ARBA00023134"/>
    </source>
</evidence>
<comment type="subunit">
    <text evidence="8">Monomer.</text>
</comment>
<evidence type="ECO:0000256" key="3">
    <source>
        <dbReference type="ARBA" id="ARBA00022723"/>
    </source>
</evidence>
<evidence type="ECO:0000259" key="9">
    <source>
        <dbReference type="Pfam" id="PF12804"/>
    </source>
</evidence>
<keyword evidence="11" id="KW-1185">Reference proteome</keyword>
<comment type="function">
    <text evidence="8">Transfers a GMP moiety from GTP to Mo-molybdopterin (Mo-MPT) cofactor (Moco or molybdenum cofactor) to form Mo-molybdopterin guanine dinucleotide (Mo-MGD) cofactor.</text>
</comment>
<dbReference type="OrthoDB" id="9788394at2"/>
<dbReference type="InterPro" id="IPR013482">
    <property type="entry name" value="Molybde_CF_guanTrfase"/>
</dbReference>
<reference evidence="10 11" key="1">
    <citation type="journal article" date="2008" name="Int. J. Syst. Evol. Microbiol.">
        <title>Luteimonas marina sp. nov., isolated from seawater.</title>
        <authorList>
            <person name="Baik K.S."/>
            <person name="Park S.C."/>
            <person name="Kim M.S."/>
            <person name="Kim E.M."/>
            <person name="Park C."/>
            <person name="Chun J."/>
            <person name="Seong C.N."/>
        </authorList>
    </citation>
    <scope>NUCLEOTIDE SEQUENCE [LARGE SCALE GENOMIC DNA]</scope>
    <source>
        <strain evidence="10 11">FR1330</strain>
    </source>
</reference>
<feature type="binding site" evidence="8">
    <location>
        <position position="31"/>
    </location>
    <ligand>
        <name>GTP</name>
        <dbReference type="ChEBI" id="CHEBI:37565"/>
    </ligand>
</feature>
<dbReference type="InterPro" id="IPR029044">
    <property type="entry name" value="Nucleotide-diphossugar_trans"/>
</dbReference>
<keyword evidence="6 8" id="KW-0342">GTP-binding</keyword>
<dbReference type="EC" id="2.7.7.77" evidence="8"/>
<feature type="binding site" evidence="8">
    <location>
        <begin position="18"/>
        <end position="20"/>
    </location>
    <ligand>
        <name>GTP</name>
        <dbReference type="ChEBI" id="CHEBI:37565"/>
    </ligand>
</feature>
<keyword evidence="5 8" id="KW-0460">Magnesium</keyword>
<evidence type="ECO:0000313" key="11">
    <source>
        <dbReference type="Proteomes" id="UP000319980"/>
    </source>
</evidence>
<comment type="domain">
    <text evidence="8">The N-terminal domain determines nucleotide recognition and specific binding, while the C-terminal domain determines the specific binding to the target protein.</text>
</comment>
<keyword evidence="1 8" id="KW-0963">Cytoplasm</keyword>
<evidence type="ECO:0000256" key="8">
    <source>
        <dbReference type="HAMAP-Rule" id="MF_00316"/>
    </source>
</evidence>
<gene>
    <name evidence="8" type="primary">mobA</name>
    <name evidence="10" type="ORF">FQY83_03625</name>
</gene>
<keyword evidence="7 8" id="KW-0501">Molybdenum cofactor biosynthesis</keyword>
<dbReference type="Pfam" id="PF12804">
    <property type="entry name" value="NTP_transf_3"/>
    <property type="match status" value="1"/>
</dbReference>
<organism evidence="10 11">
    <name type="scientific">Luteimonas marina</name>
    <dbReference type="NCBI Taxonomy" id="488485"/>
    <lineage>
        <taxon>Bacteria</taxon>
        <taxon>Pseudomonadati</taxon>
        <taxon>Pseudomonadota</taxon>
        <taxon>Gammaproteobacteria</taxon>
        <taxon>Lysobacterales</taxon>
        <taxon>Lysobacteraceae</taxon>
        <taxon>Luteimonas</taxon>
    </lineage>
</organism>
<name>A0A5C5UE48_9GAMM</name>
<dbReference type="RefSeq" id="WP_146385050.1">
    <property type="nucleotide sequence ID" value="NZ_VOHK01000001.1"/>
</dbReference>
<feature type="domain" description="MobA-like NTP transferase" evidence="9">
    <location>
        <begin position="17"/>
        <end position="156"/>
    </location>
</feature>
<dbReference type="GO" id="GO:0046872">
    <property type="term" value="F:metal ion binding"/>
    <property type="evidence" value="ECO:0007669"/>
    <property type="project" value="UniProtKB-KW"/>
</dbReference>
<comment type="catalytic activity">
    <reaction evidence="8">
        <text>Mo-molybdopterin + GTP + H(+) = Mo-molybdopterin guanine dinucleotide + diphosphate</text>
        <dbReference type="Rhea" id="RHEA:34243"/>
        <dbReference type="ChEBI" id="CHEBI:15378"/>
        <dbReference type="ChEBI" id="CHEBI:33019"/>
        <dbReference type="ChEBI" id="CHEBI:37565"/>
        <dbReference type="ChEBI" id="CHEBI:71302"/>
        <dbReference type="ChEBI" id="CHEBI:71310"/>
        <dbReference type="EC" id="2.7.7.77"/>
    </reaction>
</comment>
<accession>A0A5C5UE48</accession>
<dbReference type="HAMAP" id="MF_00316">
    <property type="entry name" value="MobA"/>
    <property type="match status" value="1"/>
</dbReference>
<feature type="binding site" evidence="8">
    <location>
        <position position="77"/>
    </location>
    <ligand>
        <name>GTP</name>
        <dbReference type="ChEBI" id="CHEBI:37565"/>
    </ligand>
</feature>
<keyword evidence="2 8" id="KW-0808">Transferase</keyword>
<keyword evidence="3 8" id="KW-0479">Metal-binding</keyword>
<evidence type="ECO:0000256" key="7">
    <source>
        <dbReference type="ARBA" id="ARBA00023150"/>
    </source>
</evidence>
<feature type="binding site" evidence="8">
    <location>
        <position position="106"/>
    </location>
    <ligand>
        <name>Mg(2+)</name>
        <dbReference type="ChEBI" id="CHEBI:18420"/>
    </ligand>
</feature>
<comment type="cofactor">
    <cofactor evidence="8">
        <name>Mg(2+)</name>
        <dbReference type="ChEBI" id="CHEBI:18420"/>
    </cofactor>
</comment>
<comment type="caution">
    <text evidence="10">The sequence shown here is derived from an EMBL/GenBank/DDBJ whole genome shotgun (WGS) entry which is preliminary data.</text>
</comment>
<dbReference type="Proteomes" id="UP000319980">
    <property type="component" value="Unassembled WGS sequence"/>
</dbReference>
<evidence type="ECO:0000256" key="4">
    <source>
        <dbReference type="ARBA" id="ARBA00022741"/>
    </source>
</evidence>
<feature type="binding site" evidence="8">
    <location>
        <position position="106"/>
    </location>
    <ligand>
        <name>GTP</name>
        <dbReference type="ChEBI" id="CHEBI:37565"/>
    </ligand>
</feature>
<dbReference type="AlphaFoldDB" id="A0A5C5UE48"/>
<dbReference type="PANTHER" id="PTHR19136:SF81">
    <property type="entry name" value="MOLYBDENUM COFACTOR GUANYLYLTRANSFERASE"/>
    <property type="match status" value="1"/>
</dbReference>
<dbReference type="GO" id="GO:0061603">
    <property type="term" value="F:molybdenum cofactor guanylyltransferase activity"/>
    <property type="evidence" value="ECO:0007669"/>
    <property type="project" value="UniProtKB-EC"/>
</dbReference>
<dbReference type="EMBL" id="VOHK01000001">
    <property type="protein sequence ID" value="TWT23715.1"/>
    <property type="molecule type" value="Genomic_DNA"/>
</dbReference>
<dbReference type="InterPro" id="IPR025877">
    <property type="entry name" value="MobA-like_NTP_Trfase"/>
</dbReference>
<evidence type="ECO:0000313" key="10">
    <source>
        <dbReference type="EMBL" id="TWT23715.1"/>
    </source>
</evidence>
<dbReference type="GO" id="GO:0005737">
    <property type="term" value="C:cytoplasm"/>
    <property type="evidence" value="ECO:0007669"/>
    <property type="project" value="UniProtKB-SubCell"/>
</dbReference>
<evidence type="ECO:0000256" key="2">
    <source>
        <dbReference type="ARBA" id="ARBA00022679"/>
    </source>
</evidence>
<dbReference type="GO" id="GO:1902758">
    <property type="term" value="P:bis(molybdopterin guanine dinucleotide)molybdenum biosynthetic process"/>
    <property type="evidence" value="ECO:0007669"/>
    <property type="project" value="TreeGrafter"/>
</dbReference>
<keyword evidence="4 8" id="KW-0547">Nucleotide-binding</keyword>
<dbReference type="GO" id="GO:0005525">
    <property type="term" value="F:GTP binding"/>
    <property type="evidence" value="ECO:0007669"/>
    <property type="project" value="UniProtKB-UniRule"/>
</dbReference>
<comment type="caution">
    <text evidence="8">Lacks conserved residue(s) required for the propagation of feature annotation.</text>
</comment>
<comment type="subcellular location">
    <subcellularLocation>
        <location evidence="8">Cytoplasm</location>
    </subcellularLocation>
</comment>
<proteinExistence type="inferred from homology"/>
<comment type="similarity">
    <text evidence="8">Belongs to the MobA family.</text>
</comment>
<dbReference type="CDD" id="cd02503">
    <property type="entry name" value="MobA"/>
    <property type="match status" value="1"/>
</dbReference>
<protein>
    <recommendedName>
        <fullName evidence="8">Molybdenum cofactor guanylyltransferase</fullName>
        <shortName evidence="8">MoCo guanylyltransferase</shortName>
        <ecNumber evidence="8">2.7.7.77</ecNumber>
    </recommendedName>
    <alternativeName>
        <fullName evidence="8">GTP:molybdopterin guanylyltransferase</fullName>
    </alternativeName>
    <alternativeName>
        <fullName evidence="8">Mo-MPT guanylyltransferase</fullName>
    </alternativeName>
    <alternativeName>
        <fullName evidence="8">Molybdopterin guanylyltransferase</fullName>
    </alternativeName>
    <alternativeName>
        <fullName evidence="8">Molybdopterin-guanine dinucleotide synthase</fullName>
        <shortName evidence="8">MGD synthase</shortName>
    </alternativeName>
</protein>
<dbReference type="Gene3D" id="3.90.550.10">
    <property type="entry name" value="Spore Coat Polysaccharide Biosynthesis Protein SpsA, Chain A"/>
    <property type="match status" value="1"/>
</dbReference>
<keyword evidence="10" id="KW-0548">Nucleotidyltransferase</keyword>
<evidence type="ECO:0000256" key="1">
    <source>
        <dbReference type="ARBA" id="ARBA00022490"/>
    </source>
</evidence>
<sequence>MPPPAPGIASDDLTLGILAGGRATRLGGRDKAWLVRGGVPQVQRIATRFGVETGAVLVSANRELSRHAALGLTSVPDRIADAGPLSGLDALAAACRTPWLFTLPVDVVDANDCVLRMLVTQRSDHGASAQDDDGLQPLVALWRVDALREAVAAALATNAFAVHALQARLGMRVVRFEGVRFGNLNTPEDLAAAGIDMH</sequence>
<dbReference type="PANTHER" id="PTHR19136">
    <property type="entry name" value="MOLYBDENUM COFACTOR GUANYLYLTRANSFERASE"/>
    <property type="match status" value="1"/>
</dbReference>
<evidence type="ECO:0000256" key="5">
    <source>
        <dbReference type="ARBA" id="ARBA00022842"/>
    </source>
</evidence>